<dbReference type="SUPFAM" id="SSF51261">
    <property type="entry name" value="Duplicated hybrid motif"/>
    <property type="match status" value="1"/>
</dbReference>
<reference evidence="3 4" key="1">
    <citation type="journal article" date="2016" name="Nat. Commun.">
        <title>Thousands of microbial genomes shed light on interconnected biogeochemical processes in an aquifer system.</title>
        <authorList>
            <person name="Anantharaman K."/>
            <person name="Brown C.T."/>
            <person name="Hug L.A."/>
            <person name="Sharon I."/>
            <person name="Castelle C.J."/>
            <person name="Probst A.J."/>
            <person name="Thomas B.C."/>
            <person name="Singh A."/>
            <person name="Wilkins M.J."/>
            <person name="Karaoz U."/>
            <person name="Brodie E.L."/>
            <person name="Williams K.H."/>
            <person name="Hubbard S.S."/>
            <person name="Banfield J.F."/>
        </authorList>
    </citation>
    <scope>NUCLEOTIDE SEQUENCE [LARGE SCALE GENOMIC DNA]</scope>
    <source>
        <strain evidence="4">RIFCSPHIGHO2_01_FULL_58_15</strain>
    </source>
</reference>
<dbReference type="GO" id="GO:0004222">
    <property type="term" value="F:metalloendopeptidase activity"/>
    <property type="evidence" value="ECO:0007669"/>
    <property type="project" value="TreeGrafter"/>
</dbReference>
<accession>A0A1G2PNC0</accession>
<dbReference type="EMBL" id="MHST01000012">
    <property type="protein sequence ID" value="OHA49249.1"/>
    <property type="molecule type" value="Genomic_DNA"/>
</dbReference>
<dbReference type="Gene3D" id="6.10.250.3150">
    <property type="match status" value="1"/>
</dbReference>
<dbReference type="InterPro" id="IPR011055">
    <property type="entry name" value="Dup_hybrid_motif"/>
</dbReference>
<evidence type="ECO:0000256" key="1">
    <source>
        <dbReference type="SAM" id="Coils"/>
    </source>
</evidence>
<dbReference type="Proteomes" id="UP000178690">
    <property type="component" value="Unassembled WGS sequence"/>
</dbReference>
<dbReference type="Gene3D" id="2.70.70.10">
    <property type="entry name" value="Glucose Permease (Domain IIA)"/>
    <property type="match status" value="1"/>
</dbReference>
<dbReference type="AlphaFoldDB" id="A0A1G2PNC0"/>
<organism evidence="3 4">
    <name type="scientific">Terrybacteria sp. (strain RIFCSPHIGHO2_01_FULL_58_15)</name>
    <dbReference type="NCBI Taxonomy" id="1802363"/>
    <lineage>
        <taxon>Bacteria</taxon>
        <taxon>Candidatus Terryibacteriota</taxon>
    </lineage>
</organism>
<dbReference type="InterPro" id="IPR016047">
    <property type="entry name" value="M23ase_b-sheet_dom"/>
</dbReference>
<sequence>MRRALLLITIGGIGAGVLLTSGASVNADLIDDLRAQIAAKDAAVKELAQQASQAKSELTGLQGRERTLANEIARLDRQIASFELEIRLTESRIENANLHIQQLLLEIAQHEEEITEGEDRIGELLRTMQLSEDQTGAVALVFAGRPFSEVFDSLRSAELLDEALAANIRKLKDAKAALEESKQQSEEERTQAAKLRDELLVQRALVTSEQDERDGLLTETRREEGNYQRLLGNILAQQQAVQREILDLEAQLRRAINPATLPGKGILGWPVASVRITQGYGSTSSTGFINDQYEFHNGVDFGASTPGVIGDPVYAAVSGTVAGVGNDGRYAYGRWVAIDHKNGLVTLYAHLSLQEVATGQKVLAGQVIGRMGSTGFSTGPHLHFTVYAADTFTIESRWYGPLPIGGSLNPMDFLGG</sequence>
<dbReference type="PANTHER" id="PTHR21666:SF270">
    <property type="entry name" value="MUREIN HYDROLASE ACTIVATOR ENVC"/>
    <property type="match status" value="1"/>
</dbReference>
<feature type="coiled-coil region" evidence="1">
    <location>
        <begin position="30"/>
        <end position="127"/>
    </location>
</feature>
<proteinExistence type="predicted"/>
<keyword evidence="1" id="KW-0175">Coiled coil</keyword>
<dbReference type="PANTHER" id="PTHR21666">
    <property type="entry name" value="PEPTIDASE-RELATED"/>
    <property type="match status" value="1"/>
</dbReference>
<dbReference type="STRING" id="1802363.A2682_01115"/>
<evidence type="ECO:0000313" key="3">
    <source>
        <dbReference type="EMBL" id="OHA49249.1"/>
    </source>
</evidence>
<evidence type="ECO:0000259" key="2">
    <source>
        <dbReference type="Pfam" id="PF01551"/>
    </source>
</evidence>
<dbReference type="CDD" id="cd12797">
    <property type="entry name" value="M23_peptidase"/>
    <property type="match status" value="1"/>
</dbReference>
<feature type="coiled-coil region" evidence="1">
    <location>
        <begin position="161"/>
        <end position="198"/>
    </location>
</feature>
<protein>
    <recommendedName>
        <fullName evidence="2">M23ase beta-sheet core domain-containing protein</fullName>
    </recommendedName>
</protein>
<dbReference type="Pfam" id="PF01551">
    <property type="entry name" value="Peptidase_M23"/>
    <property type="match status" value="1"/>
</dbReference>
<dbReference type="InterPro" id="IPR050570">
    <property type="entry name" value="Cell_wall_metabolism_enzyme"/>
</dbReference>
<name>A0A1G2PNC0_TERXR</name>
<feature type="domain" description="M23ase beta-sheet core" evidence="2">
    <location>
        <begin position="295"/>
        <end position="388"/>
    </location>
</feature>
<gene>
    <name evidence="3" type="ORF">A2682_01115</name>
</gene>
<evidence type="ECO:0000313" key="4">
    <source>
        <dbReference type="Proteomes" id="UP000178690"/>
    </source>
</evidence>
<comment type="caution">
    <text evidence="3">The sequence shown here is derived from an EMBL/GenBank/DDBJ whole genome shotgun (WGS) entry which is preliminary data.</text>
</comment>